<dbReference type="GO" id="GO:0032259">
    <property type="term" value="P:methylation"/>
    <property type="evidence" value="ECO:0007669"/>
    <property type="project" value="UniProtKB-KW"/>
</dbReference>
<keyword evidence="4" id="KW-0489">Methyltransferase</keyword>
<feature type="domain" description="Methylated-DNA-[protein]-cysteine S-methyltransferase DNA binding" evidence="3">
    <location>
        <begin position="10"/>
        <end position="98"/>
    </location>
</feature>
<dbReference type="AlphaFoldDB" id="A0A024RW67"/>
<keyword evidence="1" id="KW-0227">DNA damage</keyword>
<dbReference type="InterPro" id="IPR014048">
    <property type="entry name" value="MethylDNA_cys_MeTrfase_DNA-bd"/>
</dbReference>
<dbReference type="Proteomes" id="UP000024376">
    <property type="component" value="Unassembled WGS sequence"/>
</dbReference>
<protein>
    <submittedName>
        <fullName evidence="4">6-O-methylguanine DNA methyltransferase</fullName>
    </submittedName>
</protein>
<evidence type="ECO:0000313" key="4">
    <source>
        <dbReference type="EMBL" id="ETR97132.1"/>
    </source>
</evidence>
<dbReference type="PANTHER" id="PTHR42942:SF1">
    <property type="entry name" value="ALKYLTRANSFERASE-LIKE PROTEIN 1"/>
    <property type="match status" value="1"/>
</dbReference>
<keyword evidence="4" id="KW-0808">Transferase</keyword>
<dbReference type="InterPro" id="IPR052520">
    <property type="entry name" value="ATL_DNA_repair"/>
</dbReference>
<evidence type="ECO:0000256" key="2">
    <source>
        <dbReference type="SAM" id="MobiDB-lite"/>
    </source>
</evidence>
<dbReference type="EMBL" id="KI911177">
    <property type="protein sequence ID" value="ETR97132.1"/>
    <property type="molecule type" value="Genomic_DNA"/>
</dbReference>
<dbReference type="KEGG" id="trr:M419DRAFT_92422"/>
<dbReference type="InterPro" id="IPR036388">
    <property type="entry name" value="WH-like_DNA-bd_sf"/>
</dbReference>
<evidence type="ECO:0000259" key="3">
    <source>
        <dbReference type="Pfam" id="PF01035"/>
    </source>
</evidence>
<dbReference type="GO" id="GO:0006281">
    <property type="term" value="P:DNA repair"/>
    <property type="evidence" value="ECO:0007669"/>
    <property type="project" value="InterPro"/>
</dbReference>
<dbReference type="InterPro" id="IPR036217">
    <property type="entry name" value="MethylDNA_cys_MeTrfase_DNAb"/>
</dbReference>
<feature type="region of interest" description="Disordered" evidence="2">
    <location>
        <begin position="76"/>
        <end position="96"/>
    </location>
</feature>
<dbReference type="PANTHER" id="PTHR42942">
    <property type="entry name" value="6-O-METHYLGUANINE DNA METHYLTRANSFERASE"/>
    <property type="match status" value="1"/>
</dbReference>
<dbReference type="CDD" id="cd06445">
    <property type="entry name" value="ATase"/>
    <property type="match status" value="1"/>
</dbReference>
<dbReference type="GO" id="GO:0008168">
    <property type="term" value="F:methyltransferase activity"/>
    <property type="evidence" value="ECO:0007669"/>
    <property type="project" value="UniProtKB-KW"/>
</dbReference>
<name>A0A024RW67_HYPJR</name>
<sequence>MARSDEAQAFFHAVYSAAQQIPYGKVTTYAHIAYLVGTPQRPRQVGVCMKHLPQDETARFNSTNVPWQRVINSKGVVSPRSQPSGAANQARELQREGVEVTRTAMGEYTVDLEVYGWFPEELTEEE</sequence>
<accession>A0A024RW67</accession>
<gene>
    <name evidence="4" type="ORF">M419DRAFT_92422</name>
</gene>
<dbReference type="SUPFAM" id="SSF46767">
    <property type="entry name" value="Methylated DNA-protein cysteine methyltransferase, C-terminal domain"/>
    <property type="match status" value="1"/>
</dbReference>
<dbReference type="OrthoDB" id="2548197at2759"/>
<dbReference type="HOGENOM" id="CLU_000445_52_5_1"/>
<reference evidence="5" key="1">
    <citation type="journal article" date="2013" name="Ind. Biotechnol.">
        <title>Comparative genomics analysis of Trichoderma reesei strains.</title>
        <authorList>
            <person name="Koike H."/>
            <person name="Aerts A."/>
            <person name="LaButti K."/>
            <person name="Grigoriev I.V."/>
            <person name="Baker S.E."/>
        </authorList>
    </citation>
    <scope>NUCLEOTIDE SEQUENCE [LARGE SCALE GENOMIC DNA]</scope>
    <source>
        <strain evidence="5">ATCC 56765 / BCRC 32924 / NRRL 11460 / Rut C-30</strain>
    </source>
</reference>
<dbReference type="Gene3D" id="1.10.10.10">
    <property type="entry name" value="Winged helix-like DNA-binding domain superfamily/Winged helix DNA-binding domain"/>
    <property type="match status" value="1"/>
</dbReference>
<proteinExistence type="predicted"/>
<evidence type="ECO:0000313" key="5">
    <source>
        <dbReference type="Proteomes" id="UP000024376"/>
    </source>
</evidence>
<organism evidence="4 5">
    <name type="scientific">Hypocrea jecorina (strain ATCC 56765 / BCRC 32924 / NRRL 11460 / Rut C-30)</name>
    <name type="common">Trichoderma reesei</name>
    <dbReference type="NCBI Taxonomy" id="1344414"/>
    <lineage>
        <taxon>Eukaryota</taxon>
        <taxon>Fungi</taxon>
        <taxon>Dikarya</taxon>
        <taxon>Ascomycota</taxon>
        <taxon>Pezizomycotina</taxon>
        <taxon>Sordariomycetes</taxon>
        <taxon>Hypocreomycetidae</taxon>
        <taxon>Hypocreales</taxon>
        <taxon>Hypocreaceae</taxon>
        <taxon>Trichoderma</taxon>
    </lineage>
</organism>
<evidence type="ECO:0000256" key="1">
    <source>
        <dbReference type="ARBA" id="ARBA00022763"/>
    </source>
</evidence>
<dbReference type="Pfam" id="PF01035">
    <property type="entry name" value="DNA_binding_1"/>
    <property type="match status" value="1"/>
</dbReference>